<organism evidence="2 3">
    <name type="scientific">Solea senegalensis</name>
    <name type="common">Senegalese sole</name>
    <dbReference type="NCBI Taxonomy" id="28829"/>
    <lineage>
        <taxon>Eukaryota</taxon>
        <taxon>Metazoa</taxon>
        <taxon>Chordata</taxon>
        <taxon>Craniata</taxon>
        <taxon>Vertebrata</taxon>
        <taxon>Euteleostomi</taxon>
        <taxon>Actinopterygii</taxon>
        <taxon>Neopterygii</taxon>
        <taxon>Teleostei</taxon>
        <taxon>Neoteleostei</taxon>
        <taxon>Acanthomorphata</taxon>
        <taxon>Carangaria</taxon>
        <taxon>Pleuronectiformes</taxon>
        <taxon>Pleuronectoidei</taxon>
        <taxon>Soleidae</taxon>
        <taxon>Solea</taxon>
    </lineage>
</organism>
<feature type="compositionally biased region" description="Polar residues" evidence="1">
    <location>
        <begin position="79"/>
        <end position="92"/>
    </location>
</feature>
<proteinExistence type="predicted"/>
<protein>
    <submittedName>
        <fullName evidence="2">Uncharacterized protein</fullName>
    </submittedName>
</protein>
<dbReference type="AlphaFoldDB" id="A0AAV6QDE4"/>
<sequence>MRRDPPSPSLPSPPCRSFDIPPRFTDQPMGGGTPTAFLQTSQMEQLNISHHATKSPEEQHWPLERKRFGGYGAGGPHQKSPSGQKTQTIERD</sequence>
<reference evidence="2 3" key="1">
    <citation type="journal article" date="2021" name="Sci. Rep.">
        <title>Chromosome anchoring in Senegalese sole (Solea senegalensis) reveals sex-associated markers and genome rearrangements in flatfish.</title>
        <authorList>
            <person name="Guerrero-Cozar I."/>
            <person name="Gomez-Garrido J."/>
            <person name="Berbel C."/>
            <person name="Martinez-Blanch J.F."/>
            <person name="Alioto T."/>
            <person name="Claros M.G."/>
            <person name="Gagnaire P.A."/>
            <person name="Manchado M."/>
        </authorList>
    </citation>
    <scope>NUCLEOTIDE SEQUENCE [LARGE SCALE GENOMIC DNA]</scope>
    <source>
        <strain evidence="2">Sse05_10M</strain>
    </source>
</reference>
<dbReference type="EMBL" id="JAGKHQ010000017">
    <property type="protein sequence ID" value="KAG7489078.1"/>
    <property type="molecule type" value="Genomic_DNA"/>
</dbReference>
<keyword evidence="3" id="KW-1185">Reference proteome</keyword>
<evidence type="ECO:0000313" key="2">
    <source>
        <dbReference type="EMBL" id="KAG7489078.1"/>
    </source>
</evidence>
<name>A0AAV6QDE4_SOLSE</name>
<feature type="compositionally biased region" description="Polar residues" evidence="1">
    <location>
        <begin position="36"/>
        <end position="50"/>
    </location>
</feature>
<gene>
    <name evidence="2" type="ORF">JOB18_004248</name>
</gene>
<evidence type="ECO:0000313" key="3">
    <source>
        <dbReference type="Proteomes" id="UP000693946"/>
    </source>
</evidence>
<feature type="compositionally biased region" description="Basic and acidic residues" evidence="1">
    <location>
        <begin position="54"/>
        <end position="67"/>
    </location>
</feature>
<accession>A0AAV6QDE4</accession>
<feature type="compositionally biased region" description="Pro residues" evidence="1">
    <location>
        <begin position="1"/>
        <end position="14"/>
    </location>
</feature>
<evidence type="ECO:0000256" key="1">
    <source>
        <dbReference type="SAM" id="MobiDB-lite"/>
    </source>
</evidence>
<dbReference type="Proteomes" id="UP000693946">
    <property type="component" value="Linkage Group LG5"/>
</dbReference>
<feature type="region of interest" description="Disordered" evidence="1">
    <location>
        <begin position="1"/>
        <end position="92"/>
    </location>
</feature>
<comment type="caution">
    <text evidence="2">The sequence shown here is derived from an EMBL/GenBank/DDBJ whole genome shotgun (WGS) entry which is preliminary data.</text>
</comment>